<dbReference type="OrthoDB" id="9803238at2"/>
<feature type="binding site" evidence="10">
    <location>
        <position position="210"/>
    </location>
    <ligand>
        <name>substrate</name>
    </ligand>
</feature>
<dbReference type="InterPro" id="IPR014026">
    <property type="entry name" value="UDP-Glc/GDP-Man_DH_dimer"/>
</dbReference>
<evidence type="ECO:0000256" key="6">
    <source>
        <dbReference type="ARBA" id="ARBA00023027"/>
    </source>
</evidence>
<keyword evidence="14" id="KW-1185">Reference proteome</keyword>
<dbReference type="Pfam" id="PF03720">
    <property type="entry name" value="UDPG_MGDP_dh_C"/>
    <property type="match status" value="1"/>
</dbReference>
<dbReference type="Proteomes" id="UP000254720">
    <property type="component" value="Unassembled WGS sequence"/>
</dbReference>
<feature type="binding site" evidence="10">
    <location>
        <position position="327"/>
    </location>
    <ligand>
        <name>substrate</name>
    </ligand>
</feature>
<accession>A0A370GX34</accession>
<dbReference type="PANTHER" id="PTHR43750:SF3">
    <property type="entry name" value="UDP-GLUCOSE 6-DEHYDROGENASE TUAD"/>
    <property type="match status" value="1"/>
</dbReference>
<name>A0A370GX34_9COXI</name>
<feature type="binding site" evidence="11">
    <location>
        <position position="269"/>
    </location>
    <ligand>
        <name>NAD(+)</name>
        <dbReference type="ChEBI" id="CHEBI:57540"/>
    </ligand>
</feature>
<dbReference type="SUPFAM" id="SSF52413">
    <property type="entry name" value="UDP-glucose/GDP-mannose dehydrogenase C-terminal domain"/>
    <property type="match status" value="1"/>
</dbReference>
<feature type="binding site" evidence="11">
    <location>
        <position position="86"/>
    </location>
    <ligand>
        <name>NAD(+)</name>
        <dbReference type="ChEBI" id="CHEBI:57540"/>
    </ligand>
</feature>
<evidence type="ECO:0000256" key="5">
    <source>
        <dbReference type="ARBA" id="ARBA00023002"/>
    </source>
</evidence>
<evidence type="ECO:0000259" key="12">
    <source>
        <dbReference type="SMART" id="SM00984"/>
    </source>
</evidence>
<evidence type="ECO:0000256" key="4">
    <source>
        <dbReference type="ARBA" id="ARBA00015132"/>
    </source>
</evidence>
<dbReference type="GO" id="GO:0051287">
    <property type="term" value="F:NAD binding"/>
    <property type="evidence" value="ECO:0007669"/>
    <property type="project" value="InterPro"/>
</dbReference>
<dbReference type="GO" id="GO:0006065">
    <property type="term" value="P:UDP-glucuronate biosynthetic process"/>
    <property type="evidence" value="ECO:0007669"/>
    <property type="project" value="UniProtKB-UniPathway"/>
</dbReference>
<evidence type="ECO:0000313" key="14">
    <source>
        <dbReference type="Proteomes" id="UP000254720"/>
    </source>
</evidence>
<dbReference type="InterPro" id="IPR014027">
    <property type="entry name" value="UDP-Glc/GDP-Man_DH_C"/>
</dbReference>
<dbReference type="InterPro" id="IPR008927">
    <property type="entry name" value="6-PGluconate_DH-like_C_sf"/>
</dbReference>
<feature type="binding site" evidence="11">
    <location>
        <position position="334"/>
    </location>
    <ligand>
        <name>NAD(+)</name>
        <dbReference type="ChEBI" id="CHEBI:57540"/>
    </ligand>
</feature>
<evidence type="ECO:0000256" key="3">
    <source>
        <dbReference type="ARBA" id="ARBA00012954"/>
    </source>
</evidence>
<feature type="binding site" evidence="11">
    <location>
        <position position="35"/>
    </location>
    <ligand>
        <name>NAD(+)</name>
        <dbReference type="ChEBI" id="CHEBI:57540"/>
    </ligand>
</feature>
<evidence type="ECO:0000256" key="9">
    <source>
        <dbReference type="PIRSR" id="PIRSR500134-1"/>
    </source>
</evidence>
<dbReference type="InterPro" id="IPR001732">
    <property type="entry name" value="UDP-Glc/GDP-Man_DH_N"/>
</dbReference>
<dbReference type="Pfam" id="PF00984">
    <property type="entry name" value="UDPG_MGDP_dh"/>
    <property type="match status" value="1"/>
</dbReference>
<evidence type="ECO:0000313" key="13">
    <source>
        <dbReference type="EMBL" id="RDI48111.1"/>
    </source>
</evidence>
<evidence type="ECO:0000256" key="1">
    <source>
        <dbReference type="ARBA" id="ARBA00004701"/>
    </source>
</evidence>
<dbReference type="GO" id="GO:0000271">
    <property type="term" value="P:polysaccharide biosynthetic process"/>
    <property type="evidence" value="ECO:0007669"/>
    <property type="project" value="InterPro"/>
</dbReference>
<evidence type="ECO:0000256" key="10">
    <source>
        <dbReference type="PIRSR" id="PIRSR500134-2"/>
    </source>
</evidence>
<feature type="binding site" evidence="10">
    <location>
        <position position="263"/>
    </location>
    <ligand>
        <name>substrate</name>
    </ligand>
</feature>
<protein>
    <recommendedName>
        <fullName evidence="4 8">UDP-glucose 6-dehydrogenase</fullName>
        <ecNumber evidence="3 8">1.1.1.22</ecNumber>
    </recommendedName>
</protein>
<evidence type="ECO:0000256" key="2">
    <source>
        <dbReference type="ARBA" id="ARBA00006601"/>
    </source>
</evidence>
<feature type="binding site" evidence="11">
    <location>
        <position position="121"/>
    </location>
    <ligand>
        <name>NAD(+)</name>
        <dbReference type="ChEBI" id="CHEBI:57540"/>
    </ligand>
</feature>
<dbReference type="InterPro" id="IPR036291">
    <property type="entry name" value="NAD(P)-bd_dom_sf"/>
</dbReference>
<comment type="similarity">
    <text evidence="2 8">Belongs to the UDP-glucose/GDP-mannose dehydrogenase family.</text>
</comment>
<dbReference type="UniPathway" id="UPA00038">
    <property type="reaction ID" value="UER00491"/>
</dbReference>
<dbReference type="InterPro" id="IPR028357">
    <property type="entry name" value="UDPglc_DH_bac"/>
</dbReference>
<comment type="catalytic activity">
    <reaction evidence="7 8">
        <text>UDP-alpha-D-glucose + 2 NAD(+) + H2O = UDP-alpha-D-glucuronate + 2 NADH + 3 H(+)</text>
        <dbReference type="Rhea" id="RHEA:23596"/>
        <dbReference type="ChEBI" id="CHEBI:15377"/>
        <dbReference type="ChEBI" id="CHEBI:15378"/>
        <dbReference type="ChEBI" id="CHEBI:57540"/>
        <dbReference type="ChEBI" id="CHEBI:57945"/>
        <dbReference type="ChEBI" id="CHEBI:58052"/>
        <dbReference type="ChEBI" id="CHEBI:58885"/>
        <dbReference type="EC" id="1.1.1.22"/>
    </reaction>
</comment>
<dbReference type="Pfam" id="PF03721">
    <property type="entry name" value="UDPG_MGDP_dh_N"/>
    <property type="match status" value="1"/>
</dbReference>
<gene>
    <name evidence="13" type="ORF">C8D86_10376</name>
</gene>
<dbReference type="RefSeq" id="WP_114833590.1">
    <property type="nucleotide sequence ID" value="NZ_LR699114.1"/>
</dbReference>
<feature type="binding site" evidence="11">
    <location>
        <position position="158"/>
    </location>
    <ligand>
        <name>NAD(+)</name>
        <dbReference type="ChEBI" id="CHEBI:57540"/>
    </ligand>
</feature>
<dbReference type="GO" id="GO:0003979">
    <property type="term" value="F:UDP-glucose 6-dehydrogenase activity"/>
    <property type="evidence" value="ECO:0007669"/>
    <property type="project" value="UniProtKB-EC"/>
</dbReference>
<comment type="pathway">
    <text evidence="1">Nucleotide-sugar biosynthesis; UDP-alpha-D-glucuronate biosynthesis; UDP-alpha-D-glucuronate from UDP-alpha-D-glucose: step 1/1.</text>
</comment>
<comment type="caution">
    <text evidence="13">The sequence shown here is derived from an EMBL/GenBank/DDBJ whole genome shotgun (WGS) entry which is preliminary data.</text>
</comment>
<dbReference type="InterPro" id="IPR036220">
    <property type="entry name" value="UDP-Glc/GDP-Man_DH_C_sf"/>
</dbReference>
<proteinExistence type="inferred from homology"/>
<dbReference type="SUPFAM" id="SSF48179">
    <property type="entry name" value="6-phosphogluconate dehydrogenase C-terminal domain-like"/>
    <property type="match status" value="1"/>
</dbReference>
<evidence type="ECO:0000256" key="8">
    <source>
        <dbReference type="PIRNR" id="PIRNR000124"/>
    </source>
</evidence>
<dbReference type="Gene3D" id="3.40.50.720">
    <property type="entry name" value="NAD(P)-binding Rossmann-like Domain"/>
    <property type="match status" value="2"/>
</dbReference>
<dbReference type="PANTHER" id="PTHR43750">
    <property type="entry name" value="UDP-GLUCOSE 6-DEHYDROGENASE TUAD"/>
    <property type="match status" value="1"/>
</dbReference>
<feature type="binding site" evidence="10">
    <location>
        <begin position="255"/>
        <end position="259"/>
    </location>
    <ligand>
        <name>substrate</name>
    </ligand>
</feature>
<dbReference type="InterPro" id="IPR017476">
    <property type="entry name" value="UDP-Glc/GDP-Man"/>
</dbReference>
<evidence type="ECO:0000256" key="11">
    <source>
        <dbReference type="PIRSR" id="PIRSR500134-3"/>
    </source>
</evidence>
<dbReference type="PIRSF" id="PIRSF500134">
    <property type="entry name" value="UDPglc_DH_bac"/>
    <property type="match status" value="1"/>
</dbReference>
<feature type="binding site" evidence="10">
    <location>
        <begin position="155"/>
        <end position="158"/>
    </location>
    <ligand>
        <name>substrate</name>
    </ligand>
</feature>
<dbReference type="Gene3D" id="1.20.5.100">
    <property type="entry name" value="Cytochrome c1, transmembrane anchor, C-terminal"/>
    <property type="match status" value="1"/>
</dbReference>
<organism evidence="13 14">
    <name type="scientific">Aquicella lusitana</name>
    <dbReference type="NCBI Taxonomy" id="254246"/>
    <lineage>
        <taxon>Bacteria</taxon>
        <taxon>Pseudomonadati</taxon>
        <taxon>Pseudomonadota</taxon>
        <taxon>Gammaproteobacteria</taxon>
        <taxon>Legionellales</taxon>
        <taxon>Coxiellaceae</taxon>
        <taxon>Aquicella</taxon>
    </lineage>
</organism>
<dbReference type="AlphaFoldDB" id="A0A370GX34"/>
<feature type="domain" description="UDP-glucose/GDP-mannose dehydrogenase C-terminal" evidence="12">
    <location>
        <begin position="320"/>
        <end position="428"/>
    </location>
</feature>
<keyword evidence="6 8" id="KW-0520">NAD</keyword>
<dbReference type="EC" id="1.1.1.22" evidence="3 8"/>
<dbReference type="EMBL" id="QQAX01000003">
    <property type="protein sequence ID" value="RDI48111.1"/>
    <property type="molecule type" value="Genomic_DNA"/>
</dbReference>
<sequence length="456" mass="50881">MNITVIGAGYVGLVTGACFAELGNHVTCVDVNEQKIANLKKGILPIYEPGLEQMVMSNMQEDRLRFATSLSSIGMDPHVIFIAVGTPSDKDGSADIKYVLEAARDIGNHIKQYCVIVDKSTVPVGMADQVKQIIQQALKQRHLDIDFDVVSNPEFLREGAAIEDFMRPDRVIVGLESNNAKNVMLDLYLPILRNPERIYFMNVKDAEMTKYAANAMLATRISFMNEMALLCERMGVDIENVRIGIGSDSRIGNAFLNSGCGYGGSCFPKDVRALMKMAEGHGVHPLILQAVENRNFAQKRLLPEKIIRLFGEDLSGVTIGVWGLAFKPGTDDMREASSLVLIEECIRRGAQVRAYDPAAMPQARQTMPEEWFASGKLVLTEHQYDALNEADALALVTEWKPFCYPDLAMMKNRMRRRIILDGRNQYDPKQMHESGFDYYGIGRGSRERSVDERAVA</sequence>
<feature type="binding site" evidence="11">
    <location>
        <position position="30"/>
    </location>
    <ligand>
        <name>NAD(+)</name>
        <dbReference type="ChEBI" id="CHEBI:57540"/>
    </ligand>
</feature>
<dbReference type="SMART" id="SM00984">
    <property type="entry name" value="UDPG_MGDP_dh_C"/>
    <property type="match status" value="1"/>
</dbReference>
<evidence type="ECO:0000256" key="7">
    <source>
        <dbReference type="ARBA" id="ARBA00047473"/>
    </source>
</evidence>
<feature type="active site" description="Nucleophile" evidence="9">
    <location>
        <position position="266"/>
    </location>
</feature>
<reference evidence="13 14" key="1">
    <citation type="submission" date="2018-07" db="EMBL/GenBank/DDBJ databases">
        <title>Genomic Encyclopedia of Type Strains, Phase IV (KMG-IV): sequencing the most valuable type-strain genomes for metagenomic binning, comparative biology and taxonomic classification.</title>
        <authorList>
            <person name="Goeker M."/>
        </authorList>
    </citation>
    <scope>NUCLEOTIDE SEQUENCE [LARGE SCALE GENOMIC DNA]</scope>
    <source>
        <strain evidence="13 14">DSM 16500</strain>
    </source>
</reference>
<dbReference type="SUPFAM" id="SSF51735">
    <property type="entry name" value="NAD(P)-binding Rossmann-fold domains"/>
    <property type="match status" value="1"/>
</dbReference>
<dbReference type="NCBIfam" id="TIGR03026">
    <property type="entry name" value="NDP-sugDHase"/>
    <property type="match status" value="1"/>
</dbReference>
<keyword evidence="5 8" id="KW-0560">Oxidoreductase</keyword>
<dbReference type="PIRSF" id="PIRSF000124">
    <property type="entry name" value="UDPglc_GDPman_dh"/>
    <property type="match status" value="1"/>
</dbReference>